<reference evidence="2 3" key="1">
    <citation type="journal article" date="2009" name="BMC Genomics">
        <title>The complete genome sequence of Xanthomonas albilineans provides new insights into the reductive genome evolution of the xylem-limited Xanthomonadaceae.</title>
        <authorList>
            <person name="Pieretti I."/>
            <person name="Royer M."/>
            <person name="Barbe V."/>
            <person name="Carrere S."/>
            <person name="Koebnik R."/>
            <person name="Cociancich S."/>
            <person name="Couloux A."/>
            <person name="Darrasse A."/>
            <person name="Gouzy J."/>
            <person name="Jacques M.A."/>
            <person name="Lauber E."/>
            <person name="Manceau C."/>
            <person name="Mangenot S."/>
            <person name="Poussier S."/>
            <person name="Segurens B."/>
            <person name="Szurek B."/>
            <person name="Verdier V."/>
            <person name="Arlat M."/>
            <person name="Rott P."/>
        </authorList>
    </citation>
    <scope>NUCLEOTIDE SEQUENCE [LARGE SCALE GENOMIC DNA]</scope>
    <source>
        <strain evidence="3">GPE PC73 / CFBP 7063</strain>
    </source>
</reference>
<keyword evidence="1" id="KW-0472">Membrane</keyword>
<dbReference type="RefSeq" id="WP_012916716.1">
    <property type="nucleotide sequence ID" value="NC_013722.1"/>
</dbReference>
<gene>
    <name evidence="2" type="ordered locus">XALc_2234</name>
</gene>
<dbReference type="STRING" id="380358.XALC_2234"/>
<evidence type="ECO:0000313" key="2">
    <source>
        <dbReference type="EMBL" id="CBA16716.1"/>
    </source>
</evidence>
<evidence type="ECO:0008006" key="4">
    <source>
        <dbReference type="Google" id="ProtNLM"/>
    </source>
</evidence>
<dbReference type="AlphaFoldDB" id="D2UEX0"/>
<dbReference type="Proteomes" id="UP000001890">
    <property type="component" value="Chromosome"/>
</dbReference>
<feature type="transmembrane region" description="Helical" evidence="1">
    <location>
        <begin position="212"/>
        <end position="233"/>
    </location>
</feature>
<feature type="transmembrane region" description="Helical" evidence="1">
    <location>
        <begin position="454"/>
        <end position="476"/>
    </location>
</feature>
<evidence type="ECO:0000313" key="3">
    <source>
        <dbReference type="Proteomes" id="UP000001890"/>
    </source>
</evidence>
<dbReference type="EMBL" id="FP565176">
    <property type="protein sequence ID" value="CBA16716.1"/>
    <property type="molecule type" value="Genomic_DNA"/>
</dbReference>
<dbReference type="PANTHER" id="PTHR34219">
    <property type="entry name" value="IRON-REGULATED INNER MEMBRANE PROTEIN-RELATED"/>
    <property type="match status" value="1"/>
</dbReference>
<keyword evidence="1" id="KW-1133">Transmembrane helix</keyword>
<evidence type="ECO:0000256" key="1">
    <source>
        <dbReference type="SAM" id="Phobius"/>
    </source>
</evidence>
<protein>
    <recommendedName>
        <fullName evidence="4">PepSY domain-containing protein</fullName>
    </recommendedName>
</protein>
<name>D2UEX0_XANAP</name>
<feature type="transmembrane region" description="Helical" evidence="1">
    <location>
        <begin position="254"/>
        <end position="275"/>
    </location>
</feature>
<sequence length="489" mass="54623">MPHSSRRAWARLAWLHRWLGVLLCLSFMVWFSSGMVMLFVPFPSLPDTARWSHSEPLALAQVRIAPAMALAHSGGNAGLRLLSVAGQPRYVIAQDAQLRSLDARTGAPLGLLSAAQAHLVAARFGHAPVRRLTGPLETDQWIVHQRFDPWRPFYRVDMDDPQDTTLYISARTGEVMQRTRAIERRWNWLGSIPHWVYFTVLRHDFGAWDRSVWWLGLTALVGALTGTALGLYRSWHYRHRNADGWSPYRGMLKWHHGLGLAGAVIVLAWIFSGWLSMDHGRLFSRGQPSAQALQRYAMTDLRTALTKVTPAMLRALDGSSEIDFQVVGGQAWASGYGGSTATATLGIQADTGDARLLSSPERARAIRSAAQHAWSVAATPRPRDDALYRQADAITTDALRISLVAPQDAELYIDTHSGHPLLLLDASRQAYAWLYFALHTTRVPGLVEYPRLRIALQLLLLTTGWCLSLTGTILAVKRLRATARRRRTR</sequence>
<proteinExistence type="predicted"/>
<dbReference type="KEGG" id="xal:XALC_2234"/>
<accession>D2UEX0</accession>
<feature type="transmembrane region" description="Helical" evidence="1">
    <location>
        <begin position="21"/>
        <end position="42"/>
    </location>
</feature>
<keyword evidence="1" id="KW-0812">Transmembrane</keyword>
<dbReference type="PANTHER" id="PTHR34219:SF6">
    <property type="entry name" value="BLR3280 PROTEIN"/>
    <property type="match status" value="1"/>
</dbReference>
<dbReference type="GeneID" id="57877544"/>
<organism evidence="2 3">
    <name type="scientific">Xanthomonas albilineans (strain GPE PC73 / CFBP 7063)</name>
    <dbReference type="NCBI Taxonomy" id="380358"/>
    <lineage>
        <taxon>Bacteria</taxon>
        <taxon>Pseudomonadati</taxon>
        <taxon>Pseudomonadota</taxon>
        <taxon>Gammaproteobacteria</taxon>
        <taxon>Lysobacterales</taxon>
        <taxon>Lysobacteraceae</taxon>
        <taxon>Xanthomonas</taxon>
    </lineage>
</organism>
<dbReference type="InterPro" id="IPR005625">
    <property type="entry name" value="PepSY-ass_TM"/>
</dbReference>
<dbReference type="eggNOG" id="COG3182">
    <property type="taxonomic scope" value="Bacteria"/>
</dbReference>
<keyword evidence="3" id="KW-1185">Reference proteome</keyword>